<dbReference type="EMBL" id="FXAH01000002">
    <property type="protein sequence ID" value="SMF04516.1"/>
    <property type="molecule type" value="Genomic_DNA"/>
</dbReference>
<keyword evidence="3" id="KW-1185">Reference proteome</keyword>
<dbReference type="InterPro" id="IPR007047">
    <property type="entry name" value="Flp_Fap"/>
</dbReference>
<dbReference type="Pfam" id="PF04964">
    <property type="entry name" value="Flp_Fap"/>
    <property type="match status" value="1"/>
</dbReference>
<gene>
    <name evidence="2" type="ORF">SAMN06295900_10286</name>
</gene>
<evidence type="ECO:0000256" key="1">
    <source>
        <dbReference type="SAM" id="Phobius"/>
    </source>
</evidence>
<feature type="transmembrane region" description="Helical" evidence="1">
    <location>
        <begin position="20"/>
        <end position="41"/>
    </location>
</feature>
<reference evidence="3" key="1">
    <citation type="submission" date="2017-04" db="EMBL/GenBank/DDBJ databases">
        <authorList>
            <person name="Varghese N."/>
            <person name="Submissions S."/>
        </authorList>
    </citation>
    <scope>NUCLEOTIDE SEQUENCE [LARGE SCALE GENOMIC DNA]</scope>
    <source>
        <strain evidence="3">Ballard 720</strain>
    </source>
</reference>
<sequence length="61" mass="6608">MRPPISFLSRLLREERGATLVEYALMVALIALVAFGSTVAFGTSLQALYQNILDDIVAALP</sequence>
<evidence type="ECO:0000313" key="2">
    <source>
        <dbReference type="EMBL" id="SMF04516.1"/>
    </source>
</evidence>
<dbReference type="RefSeq" id="WP_085224655.1">
    <property type="nucleotide sequence ID" value="NZ_BSQD01000002.1"/>
</dbReference>
<proteinExistence type="predicted"/>
<dbReference type="STRING" id="28094.SAMN06295900_10286"/>
<evidence type="ECO:0000313" key="3">
    <source>
        <dbReference type="Proteomes" id="UP000192911"/>
    </source>
</evidence>
<dbReference type="GeneID" id="95552590"/>
<dbReference type="Proteomes" id="UP000192911">
    <property type="component" value="Unassembled WGS sequence"/>
</dbReference>
<dbReference type="OrthoDB" id="5325135at2"/>
<organism evidence="2 3">
    <name type="scientific">Trinickia caryophylli</name>
    <name type="common">Paraburkholderia caryophylli</name>
    <dbReference type="NCBI Taxonomy" id="28094"/>
    <lineage>
        <taxon>Bacteria</taxon>
        <taxon>Pseudomonadati</taxon>
        <taxon>Pseudomonadota</taxon>
        <taxon>Betaproteobacteria</taxon>
        <taxon>Burkholderiales</taxon>
        <taxon>Burkholderiaceae</taxon>
        <taxon>Trinickia</taxon>
    </lineage>
</organism>
<accession>A0A1X7CWV1</accession>
<keyword evidence="1" id="KW-0812">Transmembrane</keyword>
<keyword evidence="1" id="KW-0472">Membrane</keyword>
<name>A0A1X7CWV1_TRICW</name>
<keyword evidence="1" id="KW-1133">Transmembrane helix</keyword>
<dbReference type="AlphaFoldDB" id="A0A1X7CWV1"/>
<protein>
    <submittedName>
        <fullName evidence="2">Pilus assembly protein Flp/PilA</fullName>
    </submittedName>
</protein>